<gene>
    <name evidence="6" type="ORF">EDC65_2049</name>
</gene>
<dbReference type="AlphaFoldDB" id="A0A3N1M993"/>
<evidence type="ECO:0000256" key="4">
    <source>
        <dbReference type="ARBA" id="ARBA00023163"/>
    </source>
</evidence>
<dbReference type="SUPFAM" id="SSF46785">
    <property type="entry name" value="Winged helix' DNA-binding domain"/>
    <property type="match status" value="1"/>
</dbReference>
<dbReference type="PANTHER" id="PTHR30427">
    <property type="entry name" value="TRANSCRIPTIONAL ACTIVATOR PROTEIN LYSR"/>
    <property type="match status" value="1"/>
</dbReference>
<dbReference type="GO" id="GO:0043565">
    <property type="term" value="F:sequence-specific DNA binding"/>
    <property type="evidence" value="ECO:0007669"/>
    <property type="project" value="TreeGrafter"/>
</dbReference>
<evidence type="ECO:0000256" key="1">
    <source>
        <dbReference type="ARBA" id="ARBA00009437"/>
    </source>
</evidence>
<evidence type="ECO:0000259" key="5">
    <source>
        <dbReference type="PROSITE" id="PS50931"/>
    </source>
</evidence>
<dbReference type="GO" id="GO:0009089">
    <property type="term" value="P:lysine biosynthetic process via diaminopimelate"/>
    <property type="evidence" value="ECO:0007669"/>
    <property type="project" value="TreeGrafter"/>
</dbReference>
<keyword evidence="3" id="KW-0238">DNA-binding</keyword>
<dbReference type="RefSeq" id="WP_123689549.1">
    <property type="nucleotide sequence ID" value="NZ_AP019700.1"/>
</dbReference>
<keyword evidence="2" id="KW-0805">Transcription regulation</keyword>
<dbReference type="InterPro" id="IPR000847">
    <property type="entry name" value="LysR_HTH_N"/>
</dbReference>
<protein>
    <submittedName>
        <fullName evidence="6">LysR family transcriptional regulator</fullName>
    </submittedName>
</protein>
<feature type="domain" description="HTH lysR-type" evidence="5">
    <location>
        <begin position="1"/>
        <end position="58"/>
    </location>
</feature>
<dbReference type="Proteomes" id="UP000278222">
    <property type="component" value="Unassembled WGS sequence"/>
</dbReference>
<comment type="similarity">
    <text evidence="1">Belongs to the LysR transcriptional regulatory family.</text>
</comment>
<dbReference type="InterPro" id="IPR036390">
    <property type="entry name" value="WH_DNA-bd_sf"/>
</dbReference>
<dbReference type="GO" id="GO:0003700">
    <property type="term" value="F:DNA-binding transcription factor activity"/>
    <property type="evidence" value="ECO:0007669"/>
    <property type="project" value="InterPro"/>
</dbReference>
<accession>A0A3N1M993</accession>
<dbReference type="PROSITE" id="PS50931">
    <property type="entry name" value="HTH_LYSR"/>
    <property type="match status" value="1"/>
</dbReference>
<sequence length="307" mass="33227">MNVRQLEVLRTMIRTGSVSETARRLGISQPAASKILGAIELDLGMTLFSRANGRLHTTREAQDLFPEIERIFGDMATFRQRAAELREGRAGEVRIASAPVLGTLLLPQAIQRFGAENPGVRFDAQVLPTPEIIEQVRANRVDLALAQAVPDDTLTIIARLCVGRVVCVLPPGHRLCGHATVTPADLAGERLITFYPGAPTGDRIREAFRNAGQVLETVVDTNQAFFAASLVRNGVGVALIDSPFPFAEYLPELVVVPLEPEIRFILNALASRLRPLTPVALRFARTLATVAAEIAGNHPGMLPLQGP</sequence>
<dbReference type="Pfam" id="PF03466">
    <property type="entry name" value="LysR_substrate"/>
    <property type="match status" value="1"/>
</dbReference>
<dbReference type="OrthoDB" id="8479870at2"/>
<dbReference type="Gene3D" id="3.40.190.290">
    <property type="match status" value="1"/>
</dbReference>
<dbReference type="SUPFAM" id="SSF53850">
    <property type="entry name" value="Periplasmic binding protein-like II"/>
    <property type="match status" value="1"/>
</dbReference>
<dbReference type="Pfam" id="PF00126">
    <property type="entry name" value="HTH_1"/>
    <property type="match status" value="1"/>
</dbReference>
<dbReference type="PANTHER" id="PTHR30427:SF1">
    <property type="entry name" value="TRANSCRIPTIONAL ACTIVATOR PROTEIN LYSR"/>
    <property type="match status" value="1"/>
</dbReference>
<reference evidence="6 7" key="1">
    <citation type="submission" date="2018-11" db="EMBL/GenBank/DDBJ databases">
        <title>Genomic Encyclopedia of Type Strains, Phase IV (KMG-IV): sequencing the most valuable type-strain genomes for metagenomic binning, comparative biology and taxonomic classification.</title>
        <authorList>
            <person name="Goeker M."/>
        </authorList>
    </citation>
    <scope>NUCLEOTIDE SEQUENCE [LARGE SCALE GENOMIC DNA]</scope>
    <source>
        <strain evidence="6 7">DSM 5900</strain>
    </source>
</reference>
<evidence type="ECO:0000313" key="7">
    <source>
        <dbReference type="Proteomes" id="UP000278222"/>
    </source>
</evidence>
<dbReference type="GO" id="GO:0010628">
    <property type="term" value="P:positive regulation of gene expression"/>
    <property type="evidence" value="ECO:0007669"/>
    <property type="project" value="TreeGrafter"/>
</dbReference>
<dbReference type="EMBL" id="RJKX01000013">
    <property type="protein sequence ID" value="ROQ00253.1"/>
    <property type="molecule type" value="Genomic_DNA"/>
</dbReference>
<dbReference type="Gene3D" id="1.10.10.10">
    <property type="entry name" value="Winged helix-like DNA-binding domain superfamily/Winged helix DNA-binding domain"/>
    <property type="match status" value="1"/>
</dbReference>
<dbReference type="InterPro" id="IPR005119">
    <property type="entry name" value="LysR_subst-bd"/>
</dbReference>
<keyword evidence="7" id="KW-1185">Reference proteome</keyword>
<organism evidence="6 7">
    <name type="scientific">Stella humosa</name>
    <dbReference type="NCBI Taxonomy" id="94"/>
    <lineage>
        <taxon>Bacteria</taxon>
        <taxon>Pseudomonadati</taxon>
        <taxon>Pseudomonadota</taxon>
        <taxon>Alphaproteobacteria</taxon>
        <taxon>Rhodospirillales</taxon>
        <taxon>Stellaceae</taxon>
        <taxon>Stella</taxon>
    </lineage>
</organism>
<keyword evidence="4" id="KW-0804">Transcription</keyword>
<name>A0A3N1M993_9PROT</name>
<comment type="caution">
    <text evidence="6">The sequence shown here is derived from an EMBL/GenBank/DDBJ whole genome shotgun (WGS) entry which is preliminary data.</text>
</comment>
<dbReference type="InterPro" id="IPR036388">
    <property type="entry name" value="WH-like_DNA-bd_sf"/>
</dbReference>
<evidence type="ECO:0000313" key="6">
    <source>
        <dbReference type="EMBL" id="ROQ00253.1"/>
    </source>
</evidence>
<evidence type="ECO:0000256" key="3">
    <source>
        <dbReference type="ARBA" id="ARBA00023125"/>
    </source>
</evidence>
<evidence type="ECO:0000256" key="2">
    <source>
        <dbReference type="ARBA" id="ARBA00023015"/>
    </source>
</evidence>
<dbReference type="PRINTS" id="PR00039">
    <property type="entry name" value="HTHLYSR"/>
</dbReference>
<proteinExistence type="inferred from homology"/>